<dbReference type="PRINTS" id="PR00080">
    <property type="entry name" value="SDRFAMILY"/>
</dbReference>
<dbReference type="Gene3D" id="3.40.50.720">
    <property type="entry name" value="NAD(P)-binding Rossmann-like Domain"/>
    <property type="match status" value="1"/>
</dbReference>
<comment type="similarity">
    <text evidence="1 4">Belongs to the short-chain dehydrogenases/reductases (SDR) family.</text>
</comment>
<gene>
    <name evidence="5" type="ORF">FSB73_07620</name>
</gene>
<evidence type="ECO:0000256" key="2">
    <source>
        <dbReference type="ARBA" id="ARBA00022857"/>
    </source>
</evidence>
<evidence type="ECO:0000313" key="6">
    <source>
        <dbReference type="Proteomes" id="UP000321291"/>
    </source>
</evidence>
<accession>A0A5B8VKR1</accession>
<dbReference type="GO" id="GO:0016491">
    <property type="term" value="F:oxidoreductase activity"/>
    <property type="evidence" value="ECO:0007669"/>
    <property type="project" value="UniProtKB-KW"/>
</dbReference>
<organism evidence="5 6">
    <name type="scientific">Arachidicoccus ginsenosidivorans</name>
    <dbReference type="NCBI Taxonomy" id="496057"/>
    <lineage>
        <taxon>Bacteria</taxon>
        <taxon>Pseudomonadati</taxon>
        <taxon>Bacteroidota</taxon>
        <taxon>Chitinophagia</taxon>
        <taxon>Chitinophagales</taxon>
        <taxon>Chitinophagaceae</taxon>
        <taxon>Arachidicoccus</taxon>
    </lineage>
</organism>
<dbReference type="InterPro" id="IPR036291">
    <property type="entry name" value="NAD(P)-bd_dom_sf"/>
</dbReference>
<evidence type="ECO:0000313" key="5">
    <source>
        <dbReference type="EMBL" id="QEC71555.1"/>
    </source>
</evidence>
<protein>
    <submittedName>
        <fullName evidence="5">SDR family NAD(P)-dependent oxidoreductase</fullName>
    </submittedName>
</protein>
<dbReference type="InterPro" id="IPR020904">
    <property type="entry name" value="Sc_DH/Rdtase_CS"/>
</dbReference>
<name>A0A5B8VKR1_9BACT</name>
<dbReference type="Proteomes" id="UP000321291">
    <property type="component" value="Chromosome"/>
</dbReference>
<dbReference type="PRINTS" id="PR00081">
    <property type="entry name" value="GDHRDH"/>
</dbReference>
<keyword evidence="3" id="KW-0560">Oxidoreductase</keyword>
<evidence type="ECO:0000256" key="1">
    <source>
        <dbReference type="ARBA" id="ARBA00006484"/>
    </source>
</evidence>
<evidence type="ECO:0000256" key="4">
    <source>
        <dbReference type="RuleBase" id="RU000363"/>
    </source>
</evidence>
<dbReference type="SUPFAM" id="SSF51735">
    <property type="entry name" value="NAD(P)-binding Rossmann-fold domains"/>
    <property type="match status" value="1"/>
</dbReference>
<dbReference type="RefSeq" id="WP_146780933.1">
    <property type="nucleotide sequence ID" value="NZ_CP042434.1"/>
</dbReference>
<dbReference type="OrthoDB" id="5786478at2"/>
<dbReference type="PANTHER" id="PTHR43490">
    <property type="entry name" value="(+)-NEOMENTHOL DEHYDROGENASE"/>
    <property type="match status" value="1"/>
</dbReference>
<evidence type="ECO:0000256" key="3">
    <source>
        <dbReference type="ARBA" id="ARBA00023002"/>
    </source>
</evidence>
<dbReference type="PANTHER" id="PTHR43490:SF99">
    <property type="entry name" value="SHORT-CHAIN DEHYDROGENASE_REDUCTASE"/>
    <property type="match status" value="1"/>
</dbReference>
<dbReference type="EMBL" id="CP042434">
    <property type="protein sequence ID" value="QEC71555.1"/>
    <property type="molecule type" value="Genomic_DNA"/>
</dbReference>
<dbReference type="Pfam" id="PF00106">
    <property type="entry name" value="adh_short"/>
    <property type="match status" value="1"/>
</dbReference>
<reference evidence="5 6" key="1">
    <citation type="journal article" date="2017" name="Int. J. Syst. Evol. Microbiol.">
        <title>Arachidicoccus ginsenosidivorans sp. nov., with ginsenoside-converting activity isolated from ginseng cultivating soil.</title>
        <authorList>
            <person name="Siddiqi M.Z."/>
            <person name="Aslam Z."/>
            <person name="Im W.T."/>
        </authorList>
    </citation>
    <scope>NUCLEOTIDE SEQUENCE [LARGE SCALE GENOMIC DNA]</scope>
    <source>
        <strain evidence="5 6">Gsoil 809</strain>
    </source>
</reference>
<keyword evidence="2" id="KW-0521">NADP</keyword>
<proteinExistence type="inferred from homology"/>
<keyword evidence="6" id="KW-1185">Reference proteome</keyword>
<dbReference type="KEGG" id="agi:FSB73_07620"/>
<dbReference type="InterPro" id="IPR002347">
    <property type="entry name" value="SDR_fam"/>
</dbReference>
<dbReference type="PROSITE" id="PS00061">
    <property type="entry name" value="ADH_SHORT"/>
    <property type="match status" value="1"/>
</dbReference>
<dbReference type="AlphaFoldDB" id="A0A5B8VKR1"/>
<sequence>MKNVLITGANQGIGFEVARQLEALGHNVIIGSRDLNKGQNALDKLLEAGAKNVTLVQLDVTDLNSIQTAVGNLQKRITQLDILINNAAISGDNAQEIHAIELDKLRQLFETNFFGAIQSTQAFLPLLSKSTLPVIVNVSSELGSLSTHLKDERSNYLRYDAYSATKTALNALTVLMAGQFRGTSFKINSVTPGYTATNLNNYQGAKSPAEAANVIVRYATLDAQGPTGGFFGQEGRIDW</sequence>